<dbReference type="HOGENOM" id="CLU_036517_1_0_1"/>
<organism evidence="3 4">
    <name type="scientific">Chaetomium globosum (strain ATCC 6205 / CBS 148.51 / DSM 1962 / NBRC 6347 / NRRL 1970)</name>
    <name type="common">Soil fungus</name>
    <dbReference type="NCBI Taxonomy" id="306901"/>
    <lineage>
        <taxon>Eukaryota</taxon>
        <taxon>Fungi</taxon>
        <taxon>Dikarya</taxon>
        <taxon>Ascomycota</taxon>
        <taxon>Pezizomycotina</taxon>
        <taxon>Sordariomycetes</taxon>
        <taxon>Sordariomycetidae</taxon>
        <taxon>Sordariales</taxon>
        <taxon>Chaetomiaceae</taxon>
        <taxon>Chaetomium</taxon>
    </lineage>
</organism>
<evidence type="ECO:0000256" key="1">
    <source>
        <dbReference type="ARBA" id="ARBA00011961"/>
    </source>
</evidence>
<dbReference type="InParanoid" id="Q2GRC7"/>
<keyword evidence="4" id="KW-1185">Reference proteome</keyword>
<dbReference type="InterPro" id="IPR011009">
    <property type="entry name" value="Kinase-like_dom_sf"/>
</dbReference>
<evidence type="ECO:0000313" key="3">
    <source>
        <dbReference type="EMBL" id="EAQ85463.1"/>
    </source>
</evidence>
<dbReference type="SUPFAM" id="SSF56112">
    <property type="entry name" value="Protein kinase-like (PK-like)"/>
    <property type="match status" value="1"/>
</dbReference>
<dbReference type="GeneID" id="4395711"/>
<dbReference type="EC" id="2.7.1.172" evidence="1"/>
<dbReference type="Gene3D" id="3.90.1200.10">
    <property type="match status" value="1"/>
</dbReference>
<dbReference type="OrthoDB" id="5772781at2759"/>
<dbReference type="Pfam" id="PF03881">
    <property type="entry name" value="Fructosamin_kin"/>
    <property type="match status" value="1"/>
</dbReference>
<proteinExistence type="predicted"/>
<dbReference type="AlphaFoldDB" id="Q2GRC7"/>
<dbReference type="VEuPathDB" id="FungiDB:CHGG_09477"/>
<accession>Q2GRC7</accession>
<gene>
    <name evidence="3" type="ORF">CHGG_09477</name>
</gene>
<dbReference type="PANTHER" id="PTHR12149">
    <property type="entry name" value="FRUCTOSAMINE 3 KINASE-RELATED PROTEIN"/>
    <property type="match status" value="1"/>
</dbReference>
<sequence>MMTCTGLRTLMNNMLIYGSVVDGIGGNFPLNTAIIKVTRPLSRPITMVAATYADGFQYGVGKLGRKLVAGEHHAMSQMERIVPDTVPGPIAWGRLQLPAASSEGYFYLTRFVDFEESGFPDISATVKIVARLHASGLGTSDEFGSPIPIYDGLLCHVGGWEREWTTLFKMLWQTSSLDRSINGPQKELDIAIYHTLTQVVPRLLGYLNQLMGGITPCFVHGDLWEGNIGKEVSTGKHFIFDLNGYYGHHEVELAYWKTLHHNMRSRDYCTEYFKHMRPSEPAAEVGDRIKLYGIKAYLNYAAHERQRAMRMR</sequence>
<dbReference type="InterPro" id="IPR016477">
    <property type="entry name" value="Fructo-/Ketosamine-3-kinase"/>
</dbReference>
<reference evidence="4" key="1">
    <citation type="journal article" date="2015" name="Genome Announc.">
        <title>Draft genome sequence of the cellulolytic fungus Chaetomium globosum.</title>
        <authorList>
            <person name="Cuomo C.A."/>
            <person name="Untereiner W.A."/>
            <person name="Ma L.-J."/>
            <person name="Grabherr M."/>
            <person name="Birren B.W."/>
        </authorList>
    </citation>
    <scope>NUCLEOTIDE SEQUENCE [LARGE SCALE GENOMIC DNA]</scope>
    <source>
        <strain evidence="4">ATCC 6205 / CBS 148.51 / DSM 1962 / NBRC 6347 / NRRL 1970</strain>
    </source>
</reference>
<dbReference type="RefSeq" id="XP_001227404.1">
    <property type="nucleotide sequence ID" value="XM_001227403.1"/>
</dbReference>
<dbReference type="PANTHER" id="PTHR12149:SF8">
    <property type="entry name" value="PROTEIN-RIBULOSAMINE 3-KINASE"/>
    <property type="match status" value="1"/>
</dbReference>
<evidence type="ECO:0000256" key="2">
    <source>
        <dbReference type="ARBA" id="ARBA00048655"/>
    </source>
</evidence>
<name>Q2GRC7_CHAGB</name>
<dbReference type="Proteomes" id="UP000001056">
    <property type="component" value="Unassembled WGS sequence"/>
</dbReference>
<dbReference type="EMBL" id="CH408034">
    <property type="protein sequence ID" value="EAQ85463.1"/>
    <property type="molecule type" value="Genomic_DNA"/>
</dbReference>
<evidence type="ECO:0000313" key="4">
    <source>
        <dbReference type="Proteomes" id="UP000001056"/>
    </source>
</evidence>
<protein>
    <recommendedName>
        <fullName evidence="1">protein-ribulosamine 3-kinase</fullName>
        <ecNumber evidence="1">2.7.1.172</ecNumber>
    </recommendedName>
</protein>
<comment type="catalytic activity">
    <reaction evidence="2">
        <text>N(6)-D-ribulosyl-L-lysyl-[protein] + ATP = N(6)-(3-O-phospho-D-ribulosyl)-L-lysyl-[protein] + ADP + H(+)</text>
        <dbReference type="Rhea" id="RHEA:48432"/>
        <dbReference type="Rhea" id="RHEA-COMP:12103"/>
        <dbReference type="Rhea" id="RHEA-COMP:12104"/>
        <dbReference type="ChEBI" id="CHEBI:15378"/>
        <dbReference type="ChEBI" id="CHEBI:30616"/>
        <dbReference type="ChEBI" id="CHEBI:90418"/>
        <dbReference type="ChEBI" id="CHEBI:90420"/>
        <dbReference type="ChEBI" id="CHEBI:456216"/>
        <dbReference type="EC" id="2.7.1.172"/>
    </reaction>
    <physiologicalReaction direction="left-to-right" evidence="2">
        <dbReference type="Rhea" id="RHEA:48433"/>
    </physiologicalReaction>
</comment>
<dbReference type="eggNOG" id="KOG3021">
    <property type="taxonomic scope" value="Eukaryota"/>
</dbReference>
<dbReference type="GO" id="GO:0102193">
    <property type="term" value="F:protein-ribulosamine 3-kinase activity"/>
    <property type="evidence" value="ECO:0007669"/>
    <property type="project" value="UniProtKB-EC"/>
</dbReference>